<keyword evidence="1" id="KW-0472">Membrane</keyword>
<reference evidence="2" key="1">
    <citation type="journal article" date="2015" name="Nature">
        <title>Complex archaea that bridge the gap between prokaryotes and eukaryotes.</title>
        <authorList>
            <person name="Spang A."/>
            <person name="Saw J.H."/>
            <person name="Jorgensen S.L."/>
            <person name="Zaremba-Niedzwiedzka K."/>
            <person name="Martijn J."/>
            <person name="Lind A.E."/>
            <person name="van Eijk R."/>
            <person name="Schleper C."/>
            <person name="Guy L."/>
            <person name="Ettema T.J."/>
        </authorList>
    </citation>
    <scope>NUCLEOTIDE SEQUENCE</scope>
</reference>
<name>A0A0F9UK43_9ZZZZ</name>
<organism evidence="2">
    <name type="scientific">marine sediment metagenome</name>
    <dbReference type="NCBI Taxonomy" id="412755"/>
    <lineage>
        <taxon>unclassified sequences</taxon>
        <taxon>metagenomes</taxon>
        <taxon>ecological metagenomes</taxon>
    </lineage>
</organism>
<sequence length="53" mass="5960">MNRQRDADRREDEGRMSVFVTALALVAMVAVAAALAYYLNTAPWAQGFWEAVR</sequence>
<keyword evidence="1" id="KW-0812">Transmembrane</keyword>
<protein>
    <submittedName>
        <fullName evidence="2">Uncharacterized protein</fullName>
    </submittedName>
</protein>
<keyword evidence="1" id="KW-1133">Transmembrane helix</keyword>
<proteinExistence type="predicted"/>
<dbReference type="EMBL" id="LAZR01000653">
    <property type="protein sequence ID" value="KKN61586.1"/>
    <property type="molecule type" value="Genomic_DNA"/>
</dbReference>
<comment type="caution">
    <text evidence="2">The sequence shown here is derived from an EMBL/GenBank/DDBJ whole genome shotgun (WGS) entry which is preliminary data.</text>
</comment>
<feature type="transmembrane region" description="Helical" evidence="1">
    <location>
        <begin position="20"/>
        <end position="39"/>
    </location>
</feature>
<evidence type="ECO:0000313" key="2">
    <source>
        <dbReference type="EMBL" id="KKN61586.1"/>
    </source>
</evidence>
<evidence type="ECO:0000256" key="1">
    <source>
        <dbReference type="SAM" id="Phobius"/>
    </source>
</evidence>
<accession>A0A0F9UK43</accession>
<gene>
    <name evidence="2" type="ORF">LCGC14_0520390</name>
</gene>
<dbReference type="AlphaFoldDB" id="A0A0F9UK43"/>